<accession>A0A2T6BBA0</accession>
<keyword evidence="4 6" id="KW-1133">Transmembrane helix</keyword>
<name>A0A2T6BBA0_9RHOB</name>
<reference evidence="8 9" key="1">
    <citation type="submission" date="2018-04" db="EMBL/GenBank/DDBJ databases">
        <title>Genomic Encyclopedia of Archaeal and Bacterial Type Strains, Phase II (KMG-II): from individual species to whole genera.</title>
        <authorList>
            <person name="Goeker M."/>
        </authorList>
    </citation>
    <scope>NUCLEOTIDE SEQUENCE [LARGE SCALE GENOMIC DNA]</scope>
    <source>
        <strain evidence="8 9">DSM 21823</strain>
    </source>
</reference>
<evidence type="ECO:0000256" key="3">
    <source>
        <dbReference type="ARBA" id="ARBA00022692"/>
    </source>
</evidence>
<sequence length="302" mass="30506">MRIPMTPLLANLLCLGSMLVWAMGLPAAEYLIGPIPALPLTAMRMSIAAAVLLPVWLLIEGPARLRAAPWRRGLVLGGLSFGLSGVLLVMAQAATDPVTVAVISSAMPVIGIAIECTADGRRLTLPLTLGLALSVAGGIVSLGGTLGAVDLGFGAFCAAASILAYTLGSRFSVTALPGLSAWGRTTVTLAGAGLATGIGAGISALTGGPAVQWAAIGPTEVAALAVFSICGMALCQILWIASVSHLGIGFAALHMNAAPFYVMLFLSLLGQPWNWVQALGAAIVGTGVLIAQHRPALARSPS</sequence>
<comment type="subcellular location">
    <subcellularLocation>
        <location evidence="1">Cell membrane</location>
        <topology evidence="1">Multi-pass membrane protein</topology>
    </subcellularLocation>
</comment>
<feature type="transmembrane region" description="Helical" evidence="6">
    <location>
        <begin position="100"/>
        <end position="118"/>
    </location>
</feature>
<dbReference type="PANTHER" id="PTHR42920:SF11">
    <property type="entry name" value="INNER MEMBRANE PROTEIN YTFF"/>
    <property type="match status" value="1"/>
</dbReference>
<proteinExistence type="predicted"/>
<feature type="domain" description="EamA" evidence="7">
    <location>
        <begin position="9"/>
        <end position="140"/>
    </location>
</feature>
<dbReference type="AlphaFoldDB" id="A0A2T6BBA0"/>
<keyword evidence="5 6" id="KW-0472">Membrane</keyword>
<evidence type="ECO:0000256" key="2">
    <source>
        <dbReference type="ARBA" id="ARBA00022475"/>
    </source>
</evidence>
<evidence type="ECO:0000259" key="7">
    <source>
        <dbReference type="Pfam" id="PF00892"/>
    </source>
</evidence>
<keyword evidence="2" id="KW-1003">Cell membrane</keyword>
<dbReference type="Pfam" id="PF00892">
    <property type="entry name" value="EamA"/>
    <property type="match status" value="1"/>
</dbReference>
<feature type="transmembrane region" description="Helical" evidence="6">
    <location>
        <begin position="248"/>
        <end position="269"/>
    </location>
</feature>
<feature type="transmembrane region" description="Helical" evidence="6">
    <location>
        <begin position="221"/>
        <end position="241"/>
    </location>
</feature>
<evidence type="ECO:0000256" key="6">
    <source>
        <dbReference type="SAM" id="Phobius"/>
    </source>
</evidence>
<dbReference type="InterPro" id="IPR037185">
    <property type="entry name" value="EmrE-like"/>
</dbReference>
<dbReference type="SUPFAM" id="SSF103481">
    <property type="entry name" value="Multidrug resistance efflux transporter EmrE"/>
    <property type="match status" value="2"/>
</dbReference>
<dbReference type="GO" id="GO:0005886">
    <property type="term" value="C:plasma membrane"/>
    <property type="evidence" value="ECO:0007669"/>
    <property type="project" value="UniProtKB-SubCell"/>
</dbReference>
<organism evidence="8 9">
    <name type="scientific">Gemmobacter caeni</name>
    <dbReference type="NCBI Taxonomy" id="589035"/>
    <lineage>
        <taxon>Bacteria</taxon>
        <taxon>Pseudomonadati</taxon>
        <taxon>Pseudomonadota</taxon>
        <taxon>Alphaproteobacteria</taxon>
        <taxon>Rhodobacterales</taxon>
        <taxon>Paracoccaceae</taxon>
        <taxon>Gemmobacter</taxon>
    </lineage>
</organism>
<keyword evidence="9" id="KW-1185">Reference proteome</keyword>
<dbReference type="Proteomes" id="UP000244224">
    <property type="component" value="Unassembled WGS sequence"/>
</dbReference>
<dbReference type="PANTHER" id="PTHR42920">
    <property type="entry name" value="OS03G0707200 PROTEIN-RELATED"/>
    <property type="match status" value="1"/>
</dbReference>
<feature type="transmembrane region" description="Helical" evidence="6">
    <location>
        <begin position="125"/>
        <end position="145"/>
    </location>
</feature>
<dbReference type="EMBL" id="QBKP01000001">
    <property type="protein sequence ID" value="PTX53327.1"/>
    <property type="molecule type" value="Genomic_DNA"/>
</dbReference>
<feature type="transmembrane region" description="Helical" evidence="6">
    <location>
        <begin position="40"/>
        <end position="61"/>
    </location>
</feature>
<feature type="transmembrane region" description="Helical" evidence="6">
    <location>
        <begin position="189"/>
        <end position="215"/>
    </location>
</feature>
<evidence type="ECO:0000256" key="1">
    <source>
        <dbReference type="ARBA" id="ARBA00004651"/>
    </source>
</evidence>
<keyword evidence="3 6" id="KW-0812">Transmembrane</keyword>
<evidence type="ECO:0000256" key="5">
    <source>
        <dbReference type="ARBA" id="ARBA00023136"/>
    </source>
</evidence>
<feature type="transmembrane region" description="Helical" evidence="6">
    <location>
        <begin position="275"/>
        <end position="291"/>
    </location>
</feature>
<dbReference type="InterPro" id="IPR000620">
    <property type="entry name" value="EamA_dom"/>
</dbReference>
<dbReference type="InterPro" id="IPR051258">
    <property type="entry name" value="Diverse_Substrate_Transporter"/>
</dbReference>
<evidence type="ECO:0000313" key="8">
    <source>
        <dbReference type="EMBL" id="PTX53327.1"/>
    </source>
</evidence>
<comment type="caution">
    <text evidence="8">The sequence shown here is derived from an EMBL/GenBank/DDBJ whole genome shotgun (WGS) entry which is preliminary data.</text>
</comment>
<gene>
    <name evidence="8" type="ORF">C8N34_101242</name>
</gene>
<evidence type="ECO:0000313" key="9">
    <source>
        <dbReference type="Proteomes" id="UP000244224"/>
    </source>
</evidence>
<feature type="transmembrane region" description="Helical" evidence="6">
    <location>
        <begin position="73"/>
        <end position="94"/>
    </location>
</feature>
<protein>
    <submittedName>
        <fullName evidence="8">EamA-like transporter family protein</fullName>
    </submittedName>
</protein>
<feature type="transmembrane region" description="Helical" evidence="6">
    <location>
        <begin position="151"/>
        <end position="168"/>
    </location>
</feature>
<evidence type="ECO:0000256" key="4">
    <source>
        <dbReference type="ARBA" id="ARBA00022989"/>
    </source>
</evidence>